<accession>A0ABW0YFW6</accession>
<organism evidence="1 2">
    <name type="scientific">Aeromonas eucrenophila</name>
    <dbReference type="NCBI Taxonomy" id="649"/>
    <lineage>
        <taxon>Bacteria</taxon>
        <taxon>Pseudomonadati</taxon>
        <taxon>Pseudomonadota</taxon>
        <taxon>Gammaproteobacteria</taxon>
        <taxon>Aeromonadales</taxon>
        <taxon>Aeromonadaceae</taxon>
        <taxon>Aeromonas</taxon>
    </lineage>
</organism>
<evidence type="ECO:0000313" key="1">
    <source>
        <dbReference type="EMBL" id="MFC5707601.1"/>
    </source>
</evidence>
<dbReference type="EMBL" id="JBHSPP010000017">
    <property type="protein sequence ID" value="MFC5707601.1"/>
    <property type="molecule type" value="Genomic_DNA"/>
</dbReference>
<name>A0ABW0YFW6_9GAMM</name>
<sequence length="55" mass="6200">MTKQYIQNLSITFPLDGVGILSHQLNYELANSIEEFPFNPEQVDLFQMLVGEGVA</sequence>
<proteinExistence type="predicted"/>
<reference evidence="2" key="1">
    <citation type="journal article" date="2019" name="Int. J. Syst. Evol. Microbiol.">
        <title>The Global Catalogue of Microorganisms (GCM) 10K type strain sequencing project: providing services to taxonomists for standard genome sequencing and annotation.</title>
        <authorList>
            <consortium name="The Broad Institute Genomics Platform"/>
            <consortium name="The Broad Institute Genome Sequencing Center for Infectious Disease"/>
            <person name="Wu L."/>
            <person name="Ma J."/>
        </authorList>
    </citation>
    <scope>NUCLEOTIDE SEQUENCE [LARGE SCALE GENOMIC DNA]</scope>
    <source>
        <strain evidence="2">KCTC 15012</strain>
    </source>
</reference>
<dbReference type="Proteomes" id="UP001596132">
    <property type="component" value="Unassembled WGS sequence"/>
</dbReference>
<comment type="caution">
    <text evidence="1">The sequence shown here is derived from an EMBL/GenBank/DDBJ whole genome shotgun (WGS) entry which is preliminary data.</text>
</comment>
<keyword evidence="2" id="KW-1185">Reference proteome</keyword>
<gene>
    <name evidence="1" type="ORF">ACFPVW_16415</name>
</gene>
<dbReference type="RefSeq" id="WP_156128299.1">
    <property type="nucleotide sequence ID" value="NZ_CDDF01000011.1"/>
</dbReference>
<evidence type="ECO:0000313" key="2">
    <source>
        <dbReference type="Proteomes" id="UP001596132"/>
    </source>
</evidence>
<protein>
    <submittedName>
        <fullName evidence="1">Uncharacterized protein</fullName>
    </submittedName>
</protein>